<protein>
    <submittedName>
        <fullName evidence="1">Uncharacterized protein</fullName>
    </submittedName>
</protein>
<evidence type="ECO:0000313" key="1">
    <source>
        <dbReference type="EMBL" id="KAJ8631803.1"/>
    </source>
</evidence>
<dbReference type="Proteomes" id="UP001234297">
    <property type="component" value="Chromosome 7"/>
</dbReference>
<sequence>MVYQQCHPSTPLLGFANPPQNLITATIANLMQDKEKLEKQLHDMAVVVERLESSRQKLLTEIDSQSSVIESLFEENSNLSACYNDAMGVAVQWENQVKDCLKQNEELRGLLDKLRADQANLLHLKTEDVHLGMEREKSDRDVSSTEAYVSLKGQLAKEQSRAEALSAEVMKLSAELKHSIQAYNSLTRLYKPILRNIENADFSFVRGAPETIFHFESLLPPVTSSSFCLQFKTLHASAWAPSGRI</sequence>
<dbReference type="EMBL" id="CM056815">
    <property type="protein sequence ID" value="KAJ8631803.1"/>
    <property type="molecule type" value="Genomic_DNA"/>
</dbReference>
<proteinExistence type="predicted"/>
<gene>
    <name evidence="1" type="ORF">MRB53_025126</name>
</gene>
<evidence type="ECO:0000313" key="2">
    <source>
        <dbReference type="Proteomes" id="UP001234297"/>
    </source>
</evidence>
<keyword evidence="2" id="KW-1185">Reference proteome</keyword>
<name>A0ACC2LF34_PERAE</name>
<reference evidence="1 2" key="1">
    <citation type="journal article" date="2022" name="Hortic Res">
        <title>A haplotype resolved chromosomal level avocado genome allows analysis of novel avocado genes.</title>
        <authorList>
            <person name="Nath O."/>
            <person name="Fletcher S.J."/>
            <person name="Hayward A."/>
            <person name="Shaw L.M."/>
            <person name="Masouleh A.K."/>
            <person name="Furtado A."/>
            <person name="Henry R.J."/>
            <person name="Mitter N."/>
        </authorList>
    </citation>
    <scope>NUCLEOTIDE SEQUENCE [LARGE SCALE GENOMIC DNA]</scope>
    <source>
        <strain evidence="2">cv. Hass</strain>
    </source>
</reference>
<accession>A0ACC2LF34</accession>
<organism evidence="1 2">
    <name type="scientific">Persea americana</name>
    <name type="common">Avocado</name>
    <dbReference type="NCBI Taxonomy" id="3435"/>
    <lineage>
        <taxon>Eukaryota</taxon>
        <taxon>Viridiplantae</taxon>
        <taxon>Streptophyta</taxon>
        <taxon>Embryophyta</taxon>
        <taxon>Tracheophyta</taxon>
        <taxon>Spermatophyta</taxon>
        <taxon>Magnoliopsida</taxon>
        <taxon>Magnoliidae</taxon>
        <taxon>Laurales</taxon>
        <taxon>Lauraceae</taxon>
        <taxon>Persea</taxon>
    </lineage>
</organism>
<comment type="caution">
    <text evidence="1">The sequence shown here is derived from an EMBL/GenBank/DDBJ whole genome shotgun (WGS) entry which is preliminary data.</text>
</comment>